<dbReference type="OrthoDB" id="9803456at2"/>
<keyword evidence="3" id="KW-0997">Cell inner membrane</keyword>
<protein>
    <submittedName>
        <fullName evidence="7">KDO2-lipid IV(A) lauroyltransferase</fullName>
    </submittedName>
</protein>
<dbReference type="GO" id="GO:0016746">
    <property type="term" value="F:acyltransferase activity"/>
    <property type="evidence" value="ECO:0007669"/>
    <property type="project" value="UniProtKB-KW"/>
</dbReference>
<evidence type="ECO:0000256" key="2">
    <source>
        <dbReference type="ARBA" id="ARBA00022475"/>
    </source>
</evidence>
<dbReference type="GO" id="GO:0005886">
    <property type="term" value="C:plasma membrane"/>
    <property type="evidence" value="ECO:0007669"/>
    <property type="project" value="UniProtKB-SubCell"/>
</dbReference>
<evidence type="ECO:0000313" key="8">
    <source>
        <dbReference type="Proteomes" id="UP000317043"/>
    </source>
</evidence>
<dbReference type="RefSeq" id="WP_142034168.1">
    <property type="nucleotide sequence ID" value="NZ_JBHTGS010000002.1"/>
</dbReference>
<keyword evidence="2" id="KW-1003">Cell membrane</keyword>
<dbReference type="InterPro" id="IPR004960">
    <property type="entry name" value="LipA_acyltrans"/>
</dbReference>
<dbReference type="InParanoid" id="A0A543AQI2"/>
<organism evidence="7 8">
    <name type="scientific">Stackebrandtia endophytica</name>
    <dbReference type="NCBI Taxonomy" id="1496996"/>
    <lineage>
        <taxon>Bacteria</taxon>
        <taxon>Bacillati</taxon>
        <taxon>Actinomycetota</taxon>
        <taxon>Actinomycetes</taxon>
        <taxon>Glycomycetales</taxon>
        <taxon>Glycomycetaceae</taxon>
        <taxon>Stackebrandtia</taxon>
    </lineage>
</organism>
<evidence type="ECO:0000256" key="1">
    <source>
        <dbReference type="ARBA" id="ARBA00004533"/>
    </source>
</evidence>
<keyword evidence="4 7" id="KW-0808">Transferase</keyword>
<keyword evidence="6" id="KW-0012">Acyltransferase</keyword>
<dbReference type="GO" id="GO:0009247">
    <property type="term" value="P:glycolipid biosynthetic process"/>
    <property type="evidence" value="ECO:0007669"/>
    <property type="project" value="UniProtKB-ARBA"/>
</dbReference>
<evidence type="ECO:0000256" key="3">
    <source>
        <dbReference type="ARBA" id="ARBA00022519"/>
    </source>
</evidence>
<name>A0A543AQI2_9ACTN</name>
<dbReference type="FunCoup" id="A0A543AQI2">
    <property type="interactions" value="6"/>
</dbReference>
<evidence type="ECO:0000256" key="6">
    <source>
        <dbReference type="ARBA" id="ARBA00023315"/>
    </source>
</evidence>
<evidence type="ECO:0000256" key="5">
    <source>
        <dbReference type="ARBA" id="ARBA00023136"/>
    </source>
</evidence>
<sequence>MSDKIVEWGYRAGWRAVRMLPEAVAARLFRLIADRTTARDGKGVQQLRRNLRRVVGPDMPQRQLDRLVADGMRSYCRYWMEAFRLPSYSRDELLSRFRLGGTEAFDEARDSGRGAIVAIPHSGNWDWAGAWVSAKGWEVTTVAERLKPEAVFDQFLDYRRKLGMHIEPHVGGDRPVQTVLSEALAKGHVVPLVADRDLSSGGIEVEFFGETTRMPAGPALLAIRTKAPLYTVVLHNDGPKSSGGEIIGPIDIPTDGPLAQRLSTTMQRVADQFAAGIAKHPQDWHMLQKLWLADLSADRPAKRMGEP</sequence>
<keyword evidence="8" id="KW-1185">Reference proteome</keyword>
<evidence type="ECO:0000256" key="4">
    <source>
        <dbReference type="ARBA" id="ARBA00022679"/>
    </source>
</evidence>
<proteinExistence type="predicted"/>
<comment type="caution">
    <text evidence="7">The sequence shown here is derived from an EMBL/GenBank/DDBJ whole genome shotgun (WGS) entry which is preliminary data.</text>
</comment>
<dbReference type="AlphaFoldDB" id="A0A543AQI2"/>
<evidence type="ECO:0000313" key="7">
    <source>
        <dbReference type="EMBL" id="TQL74796.1"/>
    </source>
</evidence>
<keyword evidence="5" id="KW-0472">Membrane</keyword>
<dbReference type="CDD" id="cd07984">
    <property type="entry name" value="LPLAT_LABLAT-like"/>
    <property type="match status" value="1"/>
</dbReference>
<dbReference type="Proteomes" id="UP000317043">
    <property type="component" value="Unassembled WGS sequence"/>
</dbReference>
<dbReference type="NCBIfam" id="NF005919">
    <property type="entry name" value="PRK07920.1"/>
    <property type="match status" value="1"/>
</dbReference>
<accession>A0A543AQI2</accession>
<dbReference type="PANTHER" id="PTHR30606">
    <property type="entry name" value="LIPID A BIOSYNTHESIS LAUROYL ACYLTRANSFERASE"/>
    <property type="match status" value="1"/>
</dbReference>
<dbReference type="EMBL" id="VFOW01000001">
    <property type="protein sequence ID" value="TQL74796.1"/>
    <property type="molecule type" value="Genomic_DNA"/>
</dbReference>
<dbReference type="PANTHER" id="PTHR30606:SF10">
    <property type="entry name" value="PHOSPHATIDYLINOSITOL MANNOSIDE ACYLTRANSFERASE"/>
    <property type="match status" value="1"/>
</dbReference>
<gene>
    <name evidence="7" type="ORF">FB566_0284</name>
</gene>
<reference evidence="7 8" key="1">
    <citation type="submission" date="2019-06" db="EMBL/GenBank/DDBJ databases">
        <title>Sequencing the genomes of 1000 actinobacteria strains.</title>
        <authorList>
            <person name="Klenk H.-P."/>
        </authorList>
    </citation>
    <scope>NUCLEOTIDE SEQUENCE [LARGE SCALE GENOMIC DNA]</scope>
    <source>
        <strain evidence="7 8">DSM 45928</strain>
    </source>
</reference>
<comment type="subcellular location">
    <subcellularLocation>
        <location evidence="1">Cell inner membrane</location>
    </subcellularLocation>
</comment>
<dbReference type="Pfam" id="PF03279">
    <property type="entry name" value="Lip_A_acyltrans"/>
    <property type="match status" value="1"/>
</dbReference>